<dbReference type="Pfam" id="PF01490">
    <property type="entry name" value="Aa_trans"/>
    <property type="match status" value="1"/>
</dbReference>
<evidence type="ECO:0000256" key="2">
    <source>
        <dbReference type="ARBA" id="ARBA00022692"/>
    </source>
</evidence>
<keyword evidence="2 7" id="KW-0812">Transmembrane</keyword>
<feature type="transmembrane region" description="Helical" evidence="7">
    <location>
        <begin position="265"/>
        <end position="284"/>
    </location>
</feature>
<evidence type="ECO:0000256" key="5">
    <source>
        <dbReference type="ARBA" id="ARBA00023136"/>
    </source>
</evidence>
<feature type="transmembrane region" description="Helical" evidence="7">
    <location>
        <begin position="27"/>
        <end position="49"/>
    </location>
</feature>
<dbReference type="GO" id="GO:0016020">
    <property type="term" value="C:membrane"/>
    <property type="evidence" value="ECO:0007669"/>
    <property type="project" value="UniProtKB-SubCell"/>
</dbReference>
<keyword evidence="4 7" id="KW-1133">Transmembrane helix</keyword>
<sequence>MDSNNIEKLESQRHPHPPQPPNKGTTFITTCFNGLNALTGIGILSIPYALSEGGWTSLTALFMICLVCLYTGLLLKRKHDKRGEQNTGLFASNSFSENVDAKIWKELMQVIAFQYKKLDCKQEQLKIHENGYDGSSFRPNACSPMSGYVLMRGFVYMHLFRSKPVYKQTRHIMKRAVKDVQPPSDSVYEIDSMPMPANTRIVLIEGSAKVIRAWLKSWLQDKLAGGSYESGGGTYAAAKAVATDYMKRGAGRVVVRGVLPRQATLCNLSIAITFVVTLCLHFKFVEWMILNYLRQI</sequence>
<reference evidence="9" key="1">
    <citation type="submission" date="2020-06" db="EMBL/GenBank/DDBJ databases">
        <authorList>
            <person name="Li T."/>
            <person name="Hu X."/>
            <person name="Zhang T."/>
            <person name="Song X."/>
            <person name="Zhang H."/>
            <person name="Dai N."/>
            <person name="Sheng W."/>
            <person name="Hou X."/>
            <person name="Wei L."/>
        </authorList>
    </citation>
    <scope>NUCLEOTIDE SEQUENCE</scope>
    <source>
        <strain evidence="9">K16</strain>
        <tissue evidence="9">Leaf</tissue>
    </source>
</reference>
<organism evidence="9 10">
    <name type="scientific">Sesamum angolense</name>
    <dbReference type="NCBI Taxonomy" id="2727404"/>
    <lineage>
        <taxon>Eukaryota</taxon>
        <taxon>Viridiplantae</taxon>
        <taxon>Streptophyta</taxon>
        <taxon>Embryophyta</taxon>
        <taxon>Tracheophyta</taxon>
        <taxon>Spermatophyta</taxon>
        <taxon>Magnoliopsida</taxon>
        <taxon>eudicotyledons</taxon>
        <taxon>Gunneridae</taxon>
        <taxon>Pentapetalae</taxon>
        <taxon>asterids</taxon>
        <taxon>lamiids</taxon>
        <taxon>Lamiales</taxon>
        <taxon>Pedaliaceae</taxon>
        <taxon>Sesamum</taxon>
    </lineage>
</organism>
<evidence type="ECO:0000256" key="6">
    <source>
        <dbReference type="SAM" id="MobiDB-lite"/>
    </source>
</evidence>
<protein>
    <submittedName>
        <fullName evidence="9">Amino acid transporter AVT1J</fullName>
    </submittedName>
</protein>
<evidence type="ECO:0000256" key="4">
    <source>
        <dbReference type="ARBA" id="ARBA00022989"/>
    </source>
</evidence>
<keyword evidence="10" id="KW-1185">Reference proteome</keyword>
<feature type="compositionally biased region" description="Basic and acidic residues" evidence="6">
    <location>
        <begin position="1"/>
        <end position="13"/>
    </location>
</feature>
<dbReference type="AlphaFoldDB" id="A0AAE1X0I2"/>
<evidence type="ECO:0000256" key="1">
    <source>
        <dbReference type="ARBA" id="ARBA00004370"/>
    </source>
</evidence>
<evidence type="ECO:0000256" key="7">
    <source>
        <dbReference type="SAM" id="Phobius"/>
    </source>
</evidence>
<dbReference type="EMBL" id="JACGWL010000005">
    <property type="protein sequence ID" value="KAK4402990.1"/>
    <property type="molecule type" value="Genomic_DNA"/>
</dbReference>
<evidence type="ECO:0000313" key="10">
    <source>
        <dbReference type="Proteomes" id="UP001289374"/>
    </source>
</evidence>
<feature type="domain" description="Amino acid transporter transmembrane" evidence="8">
    <location>
        <begin position="24"/>
        <end position="83"/>
    </location>
</feature>
<proteinExistence type="predicted"/>
<feature type="region of interest" description="Disordered" evidence="6">
    <location>
        <begin position="1"/>
        <end position="23"/>
    </location>
</feature>
<keyword evidence="5 7" id="KW-0472">Membrane</keyword>
<name>A0AAE1X0I2_9LAMI</name>
<gene>
    <name evidence="9" type="ORF">Sango_1039700</name>
</gene>
<feature type="transmembrane region" description="Helical" evidence="7">
    <location>
        <begin position="55"/>
        <end position="75"/>
    </location>
</feature>
<dbReference type="GO" id="GO:0006865">
    <property type="term" value="P:amino acid transport"/>
    <property type="evidence" value="ECO:0007669"/>
    <property type="project" value="UniProtKB-KW"/>
</dbReference>
<keyword evidence="3" id="KW-0813">Transport</keyword>
<accession>A0AAE1X0I2</accession>
<comment type="subcellular location">
    <subcellularLocation>
        <location evidence="1">Membrane</location>
    </subcellularLocation>
</comment>
<dbReference type="InterPro" id="IPR013057">
    <property type="entry name" value="AA_transpt_TM"/>
</dbReference>
<evidence type="ECO:0000313" key="9">
    <source>
        <dbReference type="EMBL" id="KAK4402990.1"/>
    </source>
</evidence>
<evidence type="ECO:0000256" key="3">
    <source>
        <dbReference type="ARBA" id="ARBA00022970"/>
    </source>
</evidence>
<comment type="caution">
    <text evidence="9">The sequence shown here is derived from an EMBL/GenBank/DDBJ whole genome shotgun (WGS) entry which is preliminary data.</text>
</comment>
<keyword evidence="3" id="KW-0029">Amino-acid transport</keyword>
<evidence type="ECO:0000259" key="8">
    <source>
        <dbReference type="Pfam" id="PF01490"/>
    </source>
</evidence>
<dbReference type="Proteomes" id="UP001289374">
    <property type="component" value="Unassembled WGS sequence"/>
</dbReference>
<reference evidence="9" key="2">
    <citation type="journal article" date="2024" name="Plant">
        <title>Genomic evolution and insights into agronomic trait innovations of Sesamum species.</title>
        <authorList>
            <person name="Miao H."/>
            <person name="Wang L."/>
            <person name="Qu L."/>
            <person name="Liu H."/>
            <person name="Sun Y."/>
            <person name="Le M."/>
            <person name="Wang Q."/>
            <person name="Wei S."/>
            <person name="Zheng Y."/>
            <person name="Lin W."/>
            <person name="Duan Y."/>
            <person name="Cao H."/>
            <person name="Xiong S."/>
            <person name="Wang X."/>
            <person name="Wei L."/>
            <person name="Li C."/>
            <person name="Ma Q."/>
            <person name="Ju M."/>
            <person name="Zhao R."/>
            <person name="Li G."/>
            <person name="Mu C."/>
            <person name="Tian Q."/>
            <person name="Mei H."/>
            <person name="Zhang T."/>
            <person name="Gao T."/>
            <person name="Zhang H."/>
        </authorList>
    </citation>
    <scope>NUCLEOTIDE SEQUENCE</scope>
    <source>
        <strain evidence="9">K16</strain>
    </source>
</reference>